<dbReference type="EMBL" id="CVRL01000046">
    <property type="protein sequence ID" value="CRL12943.1"/>
    <property type="molecule type" value="Genomic_DNA"/>
</dbReference>
<reference evidence="4 5" key="1">
    <citation type="submission" date="2015-05" db="EMBL/GenBank/DDBJ databases">
        <authorList>
            <person name="Rodrigo-Torres Lidia"/>
            <person name="Arahal R.David."/>
        </authorList>
    </citation>
    <scope>NUCLEOTIDE SEQUENCE [LARGE SCALE GENOMIC DNA]</scope>
    <source>
        <strain evidence="4 5">CECT 7321</strain>
    </source>
</reference>
<dbReference type="PANTHER" id="PTHR15462:SF8">
    <property type="entry name" value="SERINE PROTEASE"/>
    <property type="match status" value="1"/>
</dbReference>
<keyword evidence="1 2" id="KW-0732">Signal</keyword>
<evidence type="ECO:0000256" key="2">
    <source>
        <dbReference type="SAM" id="SignalP"/>
    </source>
</evidence>
<dbReference type="InterPro" id="IPR001254">
    <property type="entry name" value="Trypsin_dom"/>
</dbReference>
<dbReference type="SMART" id="SM00020">
    <property type="entry name" value="Tryp_SPc"/>
    <property type="match status" value="1"/>
</dbReference>
<dbReference type="InterPro" id="IPR050966">
    <property type="entry name" value="Glutamyl_endopeptidase"/>
</dbReference>
<dbReference type="EC" id="3.4.21.19" evidence="4"/>
<dbReference type="PRINTS" id="PR00722">
    <property type="entry name" value="CHYMOTRYPSIN"/>
</dbReference>
<dbReference type="InterPro" id="IPR009003">
    <property type="entry name" value="Peptidase_S1_PA"/>
</dbReference>
<evidence type="ECO:0000313" key="4">
    <source>
        <dbReference type="EMBL" id="CRL12943.1"/>
    </source>
</evidence>
<dbReference type="GO" id="GO:0006508">
    <property type="term" value="P:proteolysis"/>
    <property type="evidence" value="ECO:0007669"/>
    <property type="project" value="InterPro"/>
</dbReference>
<dbReference type="PROSITE" id="PS50240">
    <property type="entry name" value="TRYPSIN_DOM"/>
    <property type="match status" value="1"/>
</dbReference>
<dbReference type="PANTHER" id="PTHR15462">
    <property type="entry name" value="SERINE PROTEASE"/>
    <property type="match status" value="1"/>
</dbReference>
<dbReference type="InterPro" id="IPR001314">
    <property type="entry name" value="Peptidase_S1A"/>
</dbReference>
<feature type="chain" id="PRO_5009773459" evidence="2">
    <location>
        <begin position="31"/>
        <end position="287"/>
    </location>
</feature>
<proteinExistence type="predicted"/>
<organism evidence="4 5">
    <name type="scientific">Phaeobacter italicus</name>
    <dbReference type="NCBI Taxonomy" id="481446"/>
    <lineage>
        <taxon>Bacteria</taxon>
        <taxon>Pseudomonadati</taxon>
        <taxon>Pseudomonadota</taxon>
        <taxon>Alphaproteobacteria</taxon>
        <taxon>Rhodobacterales</taxon>
        <taxon>Roseobacteraceae</taxon>
        <taxon>Phaeobacter</taxon>
    </lineage>
</organism>
<feature type="domain" description="Peptidase S1" evidence="3">
    <location>
        <begin position="29"/>
        <end position="287"/>
    </location>
</feature>
<evidence type="ECO:0000256" key="1">
    <source>
        <dbReference type="ARBA" id="ARBA00022729"/>
    </source>
</evidence>
<dbReference type="PROSITE" id="PS00134">
    <property type="entry name" value="TRYPSIN_HIS"/>
    <property type="match status" value="1"/>
</dbReference>
<name>A0A0H5DDL9_9RHOB</name>
<dbReference type="Gene3D" id="2.40.10.10">
    <property type="entry name" value="Trypsin-like serine proteases"/>
    <property type="match status" value="2"/>
</dbReference>
<dbReference type="SUPFAM" id="SSF50494">
    <property type="entry name" value="Trypsin-like serine proteases"/>
    <property type="match status" value="1"/>
</dbReference>
<sequence>MAALAKDMAAGKWRLARACAVLLVPLLAIAAPQVSQAQDSRLQRLETTEAGRDWQAVGRLDVNGEGFCTGALIAPDLVLTAAHCLFDRDSRTRIAPQTIEFLAGWRNGRASAYRSVRQAVIHPNYVFDGELSTDRVRNDIALLQLQRPIRNTTVTPFETSLRPQKGARIGVVSYAHDRSEAPSLQDVCAVMARQEGVLVMSCDVDYGSSGAPVFSFEGGRARIVSVVSAKAEVSGQQVALGSALAEELDLLRAQLGNGRSAGQMPPGVGRVRVGERARSGGAKFIKN</sequence>
<accession>A0A0H5DDL9</accession>
<keyword evidence="5" id="KW-1185">Reference proteome</keyword>
<dbReference type="InterPro" id="IPR018114">
    <property type="entry name" value="TRYPSIN_HIS"/>
</dbReference>
<keyword evidence="4" id="KW-0378">Hydrolase</keyword>
<dbReference type="OrthoDB" id="267336at2"/>
<dbReference type="Pfam" id="PF00089">
    <property type="entry name" value="Trypsin"/>
    <property type="match status" value="1"/>
</dbReference>
<dbReference type="RefSeq" id="WP_110732337.1">
    <property type="nucleotide sequence ID" value="NZ_BSKQ01000001.1"/>
</dbReference>
<protein>
    <submittedName>
        <fullName evidence="4">Glutamyl endopeptidase</fullName>
        <ecNumber evidence="4">3.4.21.19</ecNumber>
    </submittedName>
</protein>
<dbReference type="Proteomes" id="UP000043764">
    <property type="component" value="Unassembled WGS sequence"/>
</dbReference>
<dbReference type="GO" id="GO:0004252">
    <property type="term" value="F:serine-type endopeptidase activity"/>
    <property type="evidence" value="ECO:0007669"/>
    <property type="project" value="InterPro"/>
</dbReference>
<dbReference type="InterPro" id="IPR043504">
    <property type="entry name" value="Peptidase_S1_PA_chymotrypsin"/>
</dbReference>
<dbReference type="STRING" id="481446.NIT7645_02171"/>
<evidence type="ECO:0000313" key="5">
    <source>
        <dbReference type="Proteomes" id="UP000043764"/>
    </source>
</evidence>
<dbReference type="AlphaFoldDB" id="A0A0H5DDL9"/>
<feature type="signal peptide" evidence="2">
    <location>
        <begin position="1"/>
        <end position="30"/>
    </location>
</feature>
<gene>
    <name evidence="4" type="primary">blaSE</name>
    <name evidence="4" type="ORF">NIT7321_03827</name>
</gene>
<evidence type="ECO:0000259" key="3">
    <source>
        <dbReference type="PROSITE" id="PS50240"/>
    </source>
</evidence>